<protein>
    <submittedName>
        <fullName evidence="1">Uncharacterized protein</fullName>
    </submittedName>
</protein>
<dbReference type="RefSeq" id="WP_011158799.1">
    <property type="nucleotide sequence ID" value="NZ_CP116810.1"/>
</dbReference>
<dbReference type="AlphaFoldDB" id="Q6N4T1"/>
<dbReference type="eggNOG" id="ENOG5032J80">
    <property type="taxonomic scope" value="Bacteria"/>
</dbReference>
<gene>
    <name evidence="1" type="ordered locus">RPA3256</name>
</gene>
<evidence type="ECO:0000313" key="1">
    <source>
        <dbReference type="EMBL" id="CAE28697.1"/>
    </source>
</evidence>
<accession>Q6N4T1</accession>
<dbReference type="HOGENOM" id="CLU_935874_0_0_5"/>
<dbReference type="GeneID" id="66894342"/>
<organism evidence="1">
    <name type="scientific">Rhodopseudomonas palustris (strain ATCC BAA-98 / CGA009)</name>
    <dbReference type="NCBI Taxonomy" id="258594"/>
    <lineage>
        <taxon>Bacteria</taxon>
        <taxon>Pseudomonadati</taxon>
        <taxon>Pseudomonadota</taxon>
        <taxon>Alphaproteobacteria</taxon>
        <taxon>Hyphomicrobiales</taxon>
        <taxon>Nitrobacteraceae</taxon>
        <taxon>Rhodopseudomonas</taxon>
    </lineage>
</organism>
<reference evidence="1" key="1">
    <citation type="journal article" date="2004" name="Nat. Biotechnol.">
        <title>Complete genome sequence of the metabolically versatile photosynthetic bacterium Rhodopseudomonas palustris.</title>
        <authorList>
            <person name="Larimer F.W."/>
            <person name="Chain P."/>
            <person name="Hauser L."/>
            <person name="Lamerdin J."/>
            <person name="Malfatti S."/>
            <person name="Do L."/>
            <person name="Land M.L."/>
            <person name="Pelletier D.A."/>
            <person name="Beatty J.T."/>
            <person name="Lang A.S."/>
            <person name="Tabita F.R."/>
            <person name="Gibson J.L."/>
            <person name="Hanson T.E."/>
            <person name="Bobst C."/>
            <person name="Torres J.L."/>
            <person name="Peres C."/>
            <person name="Harrison F.H."/>
            <person name="Gibson J."/>
            <person name="Harwood C.S."/>
        </authorList>
    </citation>
    <scope>NUCLEOTIDE SEQUENCE [LARGE SCALE GENOMIC DNA]</scope>
    <source>
        <strain evidence="1">CGA009</strain>
    </source>
</reference>
<proteinExistence type="predicted"/>
<sequence length="328" mass="35593">MANWSDTVPRTADRKMRWNQMAGSGRDRSIPQPRCRTATVAVAAVSLQLLAVPAFSADKDDDDEAPAQTYPNIYLDFRTSYGRTPAGALSIGFASPTVAVLSRLRELAALPPLQAPTLPASQTVELDVPLTIDVNDRVSLYGGFSTTTSNSGPGWSSVDITSWNVGVQADIYRQDGGSLPTLTLQTTLTRSVPSGPLATTSFNTILEASYAFDADETRGVLVGVQYTTTAIDADRAAIHPNTVGWLGGYYQWDNNWKLTGRAGLQSFGGAELLRFTPIDAFTQPILRIDLDKLDDNDNRLFGITAQVAWTPKPAYQLTVRTPLYLTKN</sequence>
<name>Q6N4T1_RHOPA</name>
<dbReference type="EMBL" id="BX572603">
    <property type="protein sequence ID" value="CAE28697.1"/>
    <property type="molecule type" value="Genomic_DNA"/>
</dbReference>